<dbReference type="SMART" id="SM00478">
    <property type="entry name" value="ENDO3c"/>
    <property type="match status" value="1"/>
</dbReference>
<dbReference type="GO" id="GO:0003684">
    <property type="term" value="F:damaged DNA binding"/>
    <property type="evidence" value="ECO:0007669"/>
    <property type="project" value="InterPro"/>
</dbReference>
<keyword evidence="11" id="KW-1185">Reference proteome</keyword>
<proteinExistence type="inferred from homology"/>
<feature type="domain" description="HhH-GPD" evidence="10">
    <location>
        <begin position="217"/>
        <end position="414"/>
    </location>
</feature>
<dbReference type="GO" id="GO:0005634">
    <property type="term" value="C:nucleus"/>
    <property type="evidence" value="ECO:0007669"/>
    <property type="project" value="TreeGrafter"/>
</dbReference>
<evidence type="ECO:0000259" key="10">
    <source>
        <dbReference type="SMART" id="SM00478"/>
    </source>
</evidence>
<accession>A0A6P6RPE1</accession>
<dbReference type="GeneID" id="113146467"/>
<dbReference type="InterPro" id="IPR023170">
    <property type="entry name" value="HhH_base_excis_C"/>
</dbReference>
<dbReference type="OrthoDB" id="238681at2759"/>
<name>A0A6P6RPE1_9EIME</name>
<keyword evidence="5" id="KW-0234">DNA repair</keyword>
<dbReference type="PANTHER" id="PTHR10242:SF2">
    <property type="entry name" value="N-GLYCOSYLASE_DNA LYASE"/>
    <property type="match status" value="1"/>
</dbReference>
<dbReference type="GO" id="GO:0006289">
    <property type="term" value="P:nucleotide-excision repair"/>
    <property type="evidence" value="ECO:0007669"/>
    <property type="project" value="InterPro"/>
</dbReference>
<dbReference type="InterPro" id="IPR052054">
    <property type="entry name" value="Oxidative_DNA_repair_enzyme"/>
</dbReference>
<dbReference type="Pfam" id="PF07934">
    <property type="entry name" value="OGG_N"/>
    <property type="match status" value="1"/>
</dbReference>
<keyword evidence="4" id="KW-0378">Hydrolase</keyword>
<evidence type="ECO:0000256" key="7">
    <source>
        <dbReference type="ARBA" id="ARBA00023268"/>
    </source>
</evidence>
<evidence type="ECO:0000313" key="11">
    <source>
        <dbReference type="Proteomes" id="UP000515125"/>
    </source>
</evidence>
<dbReference type="InterPro" id="IPR003265">
    <property type="entry name" value="HhH-GPD_domain"/>
</dbReference>
<dbReference type="SUPFAM" id="SSF48150">
    <property type="entry name" value="DNA-glycosylase"/>
    <property type="match status" value="1"/>
</dbReference>
<evidence type="ECO:0000256" key="4">
    <source>
        <dbReference type="ARBA" id="ARBA00022801"/>
    </source>
</evidence>
<dbReference type="Gene3D" id="1.10.340.30">
    <property type="entry name" value="Hypothetical protein, domain 2"/>
    <property type="match status" value="1"/>
</dbReference>
<dbReference type="InterPro" id="IPR011257">
    <property type="entry name" value="DNA_glycosylase"/>
</dbReference>
<dbReference type="AlphaFoldDB" id="A0A6P6RPE1"/>
<comment type="catalytic activity">
    <reaction evidence="9">
        <text>2'-deoxyribonucleotide-(2'-deoxyribose 5'-phosphate)-2'-deoxyribonucleotide-DNA = a 3'-end 2'-deoxyribonucleotide-(2,3-dehydro-2,3-deoxyribose 5'-phosphate)-DNA + a 5'-end 5'-phospho-2'-deoxyribonucleoside-DNA + H(+)</text>
        <dbReference type="Rhea" id="RHEA:66592"/>
        <dbReference type="Rhea" id="RHEA-COMP:13180"/>
        <dbReference type="Rhea" id="RHEA-COMP:16897"/>
        <dbReference type="Rhea" id="RHEA-COMP:17067"/>
        <dbReference type="ChEBI" id="CHEBI:15378"/>
        <dbReference type="ChEBI" id="CHEBI:136412"/>
        <dbReference type="ChEBI" id="CHEBI:157695"/>
        <dbReference type="ChEBI" id="CHEBI:167181"/>
        <dbReference type="EC" id="4.2.99.18"/>
    </reaction>
</comment>
<dbReference type="PANTHER" id="PTHR10242">
    <property type="entry name" value="8-OXOGUANINE DNA GLYCOSYLASE"/>
    <property type="match status" value="1"/>
</dbReference>
<organism evidence="11 12">
    <name type="scientific">Cyclospora cayetanensis</name>
    <dbReference type="NCBI Taxonomy" id="88456"/>
    <lineage>
        <taxon>Eukaryota</taxon>
        <taxon>Sar</taxon>
        <taxon>Alveolata</taxon>
        <taxon>Apicomplexa</taxon>
        <taxon>Conoidasida</taxon>
        <taxon>Coccidia</taxon>
        <taxon>Eucoccidiorida</taxon>
        <taxon>Eimeriorina</taxon>
        <taxon>Eimeriidae</taxon>
        <taxon>Cyclospora</taxon>
    </lineage>
</organism>
<keyword evidence="6" id="KW-0456">Lyase</keyword>
<keyword evidence="8" id="KW-0326">Glycosidase</keyword>
<keyword evidence="7" id="KW-0511">Multifunctional enzyme</keyword>
<dbReference type="Gene3D" id="3.30.310.40">
    <property type="match status" value="1"/>
</dbReference>
<dbReference type="Proteomes" id="UP000515125">
    <property type="component" value="Unplaced"/>
</dbReference>
<evidence type="ECO:0000256" key="8">
    <source>
        <dbReference type="ARBA" id="ARBA00023295"/>
    </source>
</evidence>
<dbReference type="CDD" id="cd00056">
    <property type="entry name" value="ENDO3c"/>
    <property type="match status" value="1"/>
</dbReference>
<protein>
    <recommendedName>
        <fullName evidence="2">DNA-(apurinic or apyrimidinic site) lyase</fullName>
        <ecNumber evidence="2">4.2.99.18</ecNumber>
    </recommendedName>
</protein>
<dbReference type="Gene3D" id="1.10.1670.10">
    <property type="entry name" value="Helix-hairpin-Helix base-excision DNA repair enzymes (C-terminal)"/>
    <property type="match status" value="1"/>
</dbReference>
<evidence type="ECO:0000256" key="1">
    <source>
        <dbReference type="ARBA" id="ARBA00010679"/>
    </source>
</evidence>
<dbReference type="InterPro" id="IPR012904">
    <property type="entry name" value="OGG_N"/>
</dbReference>
<evidence type="ECO:0000256" key="2">
    <source>
        <dbReference type="ARBA" id="ARBA00012720"/>
    </source>
</evidence>
<dbReference type="EC" id="4.2.99.18" evidence="2"/>
<dbReference type="SUPFAM" id="SSF55945">
    <property type="entry name" value="TATA-box binding protein-like"/>
    <property type="match status" value="1"/>
</dbReference>
<dbReference type="GO" id="GO:0034039">
    <property type="term" value="F:8-oxo-7,8-dihydroguanine DNA N-glycosylase activity"/>
    <property type="evidence" value="ECO:0007669"/>
    <property type="project" value="TreeGrafter"/>
</dbReference>
<dbReference type="GO" id="GO:0140078">
    <property type="term" value="F:class I DNA-(apurinic or apyrimidinic site) endonuclease activity"/>
    <property type="evidence" value="ECO:0007669"/>
    <property type="project" value="UniProtKB-EC"/>
</dbReference>
<keyword evidence="3" id="KW-0227">DNA damage</keyword>
<evidence type="ECO:0000256" key="3">
    <source>
        <dbReference type="ARBA" id="ARBA00022763"/>
    </source>
</evidence>
<dbReference type="GO" id="GO:0006285">
    <property type="term" value="P:base-excision repair, AP site formation"/>
    <property type="evidence" value="ECO:0007669"/>
    <property type="project" value="TreeGrafter"/>
</dbReference>
<dbReference type="RefSeq" id="XP_026189686.1">
    <property type="nucleotide sequence ID" value="XM_026333901.1"/>
</dbReference>
<comment type="similarity">
    <text evidence="1">Belongs to the type-1 OGG1 family.</text>
</comment>
<evidence type="ECO:0000256" key="9">
    <source>
        <dbReference type="ARBA" id="ARBA00044632"/>
    </source>
</evidence>
<evidence type="ECO:0000256" key="6">
    <source>
        <dbReference type="ARBA" id="ARBA00023239"/>
    </source>
</evidence>
<evidence type="ECO:0000256" key="5">
    <source>
        <dbReference type="ARBA" id="ARBA00023204"/>
    </source>
</evidence>
<sequence>MAALKAPQIAKKEGFWDHFNRVFRGHSEPHGAFESTNGSGGPRCSAREEGGPLGIATLCMPYDWCVTPRSKNCTAKIAAPRSRVGKAEASLCLRIGQSFCFEKVAEGIWEGLVGRRVFQIKEAPDSTLFRCVHDGEEALDDSKGPGAFDRQEAALRKFFRLDVPFAKMVQKEYSLQRQLKAFLVPWWRLRHRWGLPRGTGLRVLGIDPVECLFCFICSANNNIPRITLMVRRLRERFGLPLAKATPSRPSGDFLGNPHLTWHAFPSVASLAAASVEDLTQLGLGYRARLVNGSAIRLMELGGPSFLDRLRCQQQETQGPPYEGLRKAREALLEFPGVGRKVAECVALYGLGFSAAWPIDTHLMQHSMEDKDFHSFLVSSSEIHKTPEATAVLKHFRRNQLSPLLHDAIQQFNQRKYGPFAGWAQALLFIGAIRKSKVQQKARGSFGKPKKEPEPHVA</sequence>
<reference evidence="12" key="1">
    <citation type="submission" date="2025-08" db="UniProtKB">
        <authorList>
            <consortium name="RefSeq"/>
        </authorList>
    </citation>
    <scope>IDENTIFICATION</scope>
</reference>
<evidence type="ECO:0000313" key="12">
    <source>
        <dbReference type="RefSeq" id="XP_026189686.1"/>
    </source>
</evidence>
<gene>
    <name evidence="12" type="primary">LOC113146467</name>
</gene>